<dbReference type="Gene3D" id="2.10.25.10">
    <property type="entry name" value="Laminin"/>
    <property type="match status" value="1"/>
</dbReference>
<keyword evidence="4" id="KW-1185">Reference proteome</keyword>
<dbReference type="EMBL" id="VYZH01001147">
    <property type="protein sequence ID" value="NWS42225.1"/>
    <property type="molecule type" value="Genomic_DNA"/>
</dbReference>
<dbReference type="InterPro" id="IPR036084">
    <property type="entry name" value="Ser_inhib-like_sf"/>
</dbReference>
<evidence type="ECO:0000313" key="4">
    <source>
        <dbReference type="Proteomes" id="UP000562415"/>
    </source>
</evidence>
<dbReference type="CDD" id="cd19941">
    <property type="entry name" value="TIL"/>
    <property type="match status" value="1"/>
</dbReference>
<feature type="non-terminal residue" evidence="3">
    <location>
        <position position="78"/>
    </location>
</feature>
<dbReference type="FunFam" id="2.10.25.10:FF:000674">
    <property type="entry name" value="Mucin-2"/>
    <property type="match status" value="1"/>
</dbReference>
<dbReference type="OrthoDB" id="6132182at2759"/>
<name>A0A7K5FDF1_PROAR</name>
<proteinExistence type="predicted"/>
<evidence type="ECO:0000259" key="2">
    <source>
        <dbReference type="Pfam" id="PF01826"/>
    </source>
</evidence>
<evidence type="ECO:0000256" key="1">
    <source>
        <dbReference type="ARBA" id="ARBA00023157"/>
    </source>
</evidence>
<keyword evidence="1" id="KW-1015">Disulfide bond</keyword>
<organism evidence="3 4">
    <name type="scientific">Probosciger aterrimus</name>
    <name type="common">Palm cockatoo</name>
    <dbReference type="NCBI Taxonomy" id="141839"/>
    <lineage>
        <taxon>Eukaryota</taxon>
        <taxon>Metazoa</taxon>
        <taxon>Chordata</taxon>
        <taxon>Craniata</taxon>
        <taxon>Vertebrata</taxon>
        <taxon>Euteleostomi</taxon>
        <taxon>Archelosauria</taxon>
        <taxon>Archosauria</taxon>
        <taxon>Dinosauria</taxon>
        <taxon>Saurischia</taxon>
        <taxon>Theropoda</taxon>
        <taxon>Coelurosauria</taxon>
        <taxon>Aves</taxon>
        <taxon>Neognathae</taxon>
        <taxon>Neoaves</taxon>
        <taxon>Telluraves</taxon>
        <taxon>Australaves</taxon>
        <taxon>Psittaciformes</taxon>
        <taxon>Cacatuidae</taxon>
        <taxon>Probosciger</taxon>
    </lineage>
</organism>
<dbReference type="AlphaFoldDB" id="A0A7K5FDF1"/>
<dbReference type="InterPro" id="IPR002919">
    <property type="entry name" value="TIL_dom"/>
</dbReference>
<sequence length="78" mass="7807">QGRDVPVSDIPMSLPADVPCGGGQRYLDCGRPCGQTCADLRGDSNGAGSCRDLDGLCVPGCQCPAGLVLAEGGMCVPP</sequence>
<dbReference type="SUPFAM" id="SSF57567">
    <property type="entry name" value="Serine protease inhibitors"/>
    <property type="match status" value="1"/>
</dbReference>
<reference evidence="3 4" key="1">
    <citation type="submission" date="2019-09" db="EMBL/GenBank/DDBJ databases">
        <title>Bird 10,000 Genomes (B10K) Project - Family phase.</title>
        <authorList>
            <person name="Zhang G."/>
        </authorList>
    </citation>
    <scope>NUCLEOTIDE SEQUENCE [LARGE SCALE GENOMIC DNA]</scope>
    <source>
        <strain evidence="3">B10K-DU-017-47</strain>
    </source>
</reference>
<evidence type="ECO:0000313" key="3">
    <source>
        <dbReference type="EMBL" id="NWS42225.1"/>
    </source>
</evidence>
<dbReference type="Pfam" id="PF01826">
    <property type="entry name" value="TIL"/>
    <property type="match status" value="1"/>
</dbReference>
<feature type="domain" description="TIL" evidence="2">
    <location>
        <begin position="20"/>
        <end position="78"/>
    </location>
</feature>
<protein>
    <submittedName>
        <fullName evidence="3">SSPO protein</fullName>
    </submittedName>
</protein>
<comment type="caution">
    <text evidence="3">The sequence shown here is derived from an EMBL/GenBank/DDBJ whole genome shotgun (WGS) entry which is preliminary data.</text>
</comment>
<feature type="non-terminal residue" evidence="3">
    <location>
        <position position="1"/>
    </location>
</feature>
<gene>
    <name evidence="3" type="primary">Sspo_2</name>
    <name evidence="3" type="ORF">PROATE_R15456</name>
</gene>
<dbReference type="Proteomes" id="UP000562415">
    <property type="component" value="Unassembled WGS sequence"/>
</dbReference>
<accession>A0A7K5FDF1</accession>